<feature type="binding site" evidence="4">
    <location>
        <begin position="493"/>
        <end position="495"/>
    </location>
    <ligand>
        <name>cyanocob(III)alamin</name>
        <dbReference type="ChEBI" id="CHEBI:17439"/>
    </ligand>
</feature>
<evidence type="ECO:0000256" key="3">
    <source>
        <dbReference type="ARBA" id="ARBA00022729"/>
    </source>
</evidence>
<feature type="disulfide bond" evidence="5">
    <location>
        <begin position="234"/>
        <end position="270"/>
    </location>
</feature>
<evidence type="ECO:0000313" key="9">
    <source>
        <dbReference type="RefSeq" id="XP_025405373.1"/>
    </source>
</evidence>
<keyword evidence="4" id="KW-0170">Cobalt</keyword>
<dbReference type="InterPro" id="IPR051588">
    <property type="entry name" value="Cobalamin_Transport"/>
</dbReference>
<organism evidence="7">
    <name type="scientific">Sipha flava</name>
    <name type="common">yellow sugarcane aphid</name>
    <dbReference type="NCBI Taxonomy" id="143950"/>
    <lineage>
        <taxon>Eukaryota</taxon>
        <taxon>Metazoa</taxon>
        <taxon>Ecdysozoa</taxon>
        <taxon>Arthropoda</taxon>
        <taxon>Hexapoda</taxon>
        <taxon>Insecta</taxon>
        <taxon>Pterygota</taxon>
        <taxon>Neoptera</taxon>
        <taxon>Paraneoptera</taxon>
        <taxon>Hemiptera</taxon>
        <taxon>Sternorrhyncha</taxon>
        <taxon>Aphidomorpha</taxon>
        <taxon>Aphidoidea</taxon>
        <taxon>Aphididae</taxon>
        <taxon>Sipha</taxon>
    </lineage>
</organism>
<dbReference type="OrthoDB" id="6343110at2759"/>
<dbReference type="AlphaFoldDB" id="A0A2S2R924"/>
<evidence type="ECO:0000256" key="2">
    <source>
        <dbReference type="ARBA" id="ARBA00022525"/>
    </source>
</evidence>
<dbReference type="RefSeq" id="XP_025405373.1">
    <property type="nucleotide sequence ID" value="XM_025549588.1"/>
</dbReference>
<dbReference type="InterPro" id="IPR002157">
    <property type="entry name" value="Cbl-bd_prot"/>
</dbReference>
<dbReference type="GeneID" id="112679692"/>
<feature type="region of interest" description="Disordered" evidence="6">
    <location>
        <begin position="31"/>
        <end position="54"/>
    </location>
</feature>
<evidence type="ECO:0000256" key="5">
    <source>
        <dbReference type="PIRSR" id="PIRSR602157-2"/>
    </source>
</evidence>
<name>A0A2S2R924_9HEMI</name>
<dbReference type="PANTHER" id="PTHR10559:SF18">
    <property type="entry name" value="TRANSCOBALAMIN II"/>
    <property type="match status" value="1"/>
</dbReference>
<proteinExistence type="predicted"/>
<dbReference type="InterPro" id="IPR008930">
    <property type="entry name" value="Terpenoid_cyclase/PrenylTrfase"/>
</dbReference>
<dbReference type="EMBL" id="GGMS01016669">
    <property type="protein sequence ID" value="MBY85872.1"/>
    <property type="molecule type" value="Transcribed_RNA"/>
</dbReference>
<feature type="binding site" evidence="4">
    <location>
        <begin position="476"/>
        <end position="477"/>
    </location>
    <ligand>
        <name>cyanocob(III)alamin</name>
        <dbReference type="ChEBI" id="CHEBI:17439"/>
    </ligand>
</feature>
<evidence type="ECO:0000256" key="4">
    <source>
        <dbReference type="PIRSR" id="PIRSR602157-1"/>
    </source>
</evidence>
<comment type="subcellular location">
    <subcellularLocation>
        <location evidence="1">Secreted</location>
    </subcellularLocation>
</comment>
<keyword evidence="5" id="KW-1015">Disulfide bond</keyword>
<keyword evidence="2" id="KW-0964">Secreted</keyword>
<dbReference type="PANTHER" id="PTHR10559">
    <property type="entry name" value="TRANSCOBALAMIN-1/GASTRIC INTRINSIC FACTOR"/>
    <property type="match status" value="1"/>
</dbReference>
<dbReference type="Proteomes" id="UP000694846">
    <property type="component" value="Unplaced"/>
</dbReference>
<dbReference type="SUPFAM" id="SSF48239">
    <property type="entry name" value="Terpenoid cyclases/Protein prenyltransferases"/>
    <property type="match status" value="1"/>
</dbReference>
<evidence type="ECO:0000256" key="1">
    <source>
        <dbReference type="ARBA" id="ARBA00004613"/>
    </source>
</evidence>
<reference evidence="7" key="1">
    <citation type="submission" date="2018-04" db="EMBL/GenBank/DDBJ databases">
        <title>Transcriptome assembly of Sipha flava.</title>
        <authorList>
            <person name="Scully E.D."/>
            <person name="Geib S.M."/>
            <person name="Palmer N.A."/>
            <person name="Koch K."/>
            <person name="Bradshaw J."/>
            <person name="Heng-Moss T."/>
            <person name="Sarath G."/>
        </authorList>
    </citation>
    <scope>NUCLEOTIDE SEQUENCE</scope>
</reference>
<reference evidence="9" key="2">
    <citation type="submission" date="2025-04" db="UniProtKB">
        <authorList>
            <consortium name="RefSeq"/>
        </authorList>
    </citation>
    <scope>IDENTIFICATION</scope>
    <source>
        <tissue evidence="9">Whole body</tissue>
    </source>
</reference>
<keyword evidence="3" id="KW-0732">Signal</keyword>
<evidence type="ECO:0000256" key="6">
    <source>
        <dbReference type="SAM" id="MobiDB-lite"/>
    </source>
</evidence>
<dbReference type="GO" id="GO:0031419">
    <property type="term" value="F:cobalamin binding"/>
    <property type="evidence" value="ECO:0007669"/>
    <property type="project" value="InterPro"/>
</dbReference>
<evidence type="ECO:0000313" key="7">
    <source>
        <dbReference type="EMBL" id="MBY85872.1"/>
    </source>
</evidence>
<sequence length="536" mass="59186">MPLGGVALTAGRRGQQRVGDLSNAHAAQLVESSRRHTAPPVSRTVRRPMPKWPGTALSHYRSHMATRRPRWPPAASTLIITLIVVSTTAVTDSLAGVSKAVKDKSELQRAIDWLTLQRGKDWGWGIGTDTAQAIVAMEMTKTGGRLERELSAKQLEIELLARLWQHHDPDSDTLQQQDDEDEALTVSNIATYSMALASACHDPRQFHGHDLIGSLLQHDTISDLDFSYSSLVACESGTHVRKRHIRRLMEIANSKHTVDSLSVAILALQCVEHDHRNRNVKPLLKKPLATLIALQQPDGGFGSLHTTALAIRALQEGKAIWNRTNAIDWLLNHQGPDGAFFDVATTAEVIIALARVSGVAEGIADHCEVRPGADKDNVGTAVIIPHPSAVDVNRPVAVNISEPFVTDEYKPPPQMSDSGNNVTVSYSLWIGSNITEKRSINITADHNVTFYEIMQRASDLDSAFTFSATEWPNGHYVHTLSGLKEEPMSYHFWLLYKLRSCPDPQNPPSNQLVAPTGVDDLIVQNGEHYLFWYKKL</sequence>
<dbReference type="GO" id="GO:0015889">
    <property type="term" value="P:cobalamin transport"/>
    <property type="evidence" value="ECO:0007669"/>
    <property type="project" value="InterPro"/>
</dbReference>
<dbReference type="Gene3D" id="2.170.130.30">
    <property type="match status" value="1"/>
</dbReference>
<dbReference type="Gene3D" id="1.50.10.20">
    <property type="match status" value="1"/>
</dbReference>
<evidence type="ECO:0000313" key="8">
    <source>
        <dbReference type="Proteomes" id="UP000694846"/>
    </source>
</evidence>
<dbReference type="GO" id="GO:0005615">
    <property type="term" value="C:extracellular space"/>
    <property type="evidence" value="ECO:0007669"/>
    <property type="project" value="TreeGrafter"/>
</dbReference>
<feature type="binding site" evidence="4">
    <location>
        <position position="259"/>
    </location>
    <ligand>
        <name>cyanocob(III)alamin</name>
        <dbReference type="ChEBI" id="CHEBI:17439"/>
    </ligand>
</feature>
<protein>
    <submittedName>
        <fullName evidence="9">Uncharacterized protein CG3556</fullName>
    </submittedName>
</protein>
<keyword evidence="8" id="KW-1185">Reference proteome</keyword>
<accession>A0A2S2R924</accession>
<gene>
    <name evidence="9" type="primary">LOC112679692</name>
    <name evidence="7" type="ORF">g.147936</name>
</gene>
<dbReference type="Pfam" id="PF01122">
    <property type="entry name" value="Cobalamin_bind"/>
    <property type="match status" value="1"/>
</dbReference>